<accession>A0AB39JBW9</accession>
<keyword evidence="1" id="KW-1133">Transmembrane helix</keyword>
<proteinExistence type="predicted"/>
<name>A0AB39JBW9_9VIRU</name>
<reference evidence="2" key="1">
    <citation type="submission" date="2024-03" db="EMBL/GenBank/DDBJ databases">
        <title>Eukaryotic viruses encode the ribosomal protein eL40.</title>
        <authorList>
            <person name="Thomy J."/>
            <person name="Schvarcz C.R."/>
            <person name="McBeain K.A."/>
            <person name="Edwards K.F."/>
            <person name="Steward G.F."/>
        </authorList>
    </citation>
    <scope>NUCLEOTIDE SEQUENCE</scope>
    <source>
        <strain evidence="2">FloV-SA2</strain>
    </source>
</reference>
<keyword evidence="1" id="KW-0812">Transmembrane</keyword>
<evidence type="ECO:0000256" key="1">
    <source>
        <dbReference type="SAM" id="Phobius"/>
    </source>
</evidence>
<evidence type="ECO:0000313" key="2">
    <source>
        <dbReference type="EMBL" id="XDO02199.1"/>
    </source>
</evidence>
<feature type="transmembrane region" description="Helical" evidence="1">
    <location>
        <begin position="190"/>
        <end position="208"/>
    </location>
</feature>
<dbReference type="EMBL" id="PP542043">
    <property type="protein sequence ID" value="XDO02199.1"/>
    <property type="molecule type" value="Genomic_DNA"/>
</dbReference>
<gene>
    <name evidence="2" type="ORF">FloV-SA2_00381</name>
</gene>
<organism evidence="2">
    <name type="scientific">Florenciella sp. virus SA2</name>
    <dbReference type="NCBI Taxonomy" id="3240092"/>
    <lineage>
        <taxon>Viruses</taxon>
    </lineage>
</organism>
<feature type="transmembrane region" description="Helical" evidence="1">
    <location>
        <begin position="163"/>
        <end position="184"/>
    </location>
</feature>
<sequence length="272" mass="32236">MSQPIQYNKTKKVPYLNLDNPEIDSTYNDYIRDLNNIDTTLQNNDNVQSVYNSYKTYRSDLMYDSDNEEMYDLDMAVINTLKTDKEYLFNNNKNKSQEMRAIMNRIRNLDNNDQYNAALNKMIQDDISNTLVDIKDMTQNLNNKKRYLEIRNYYDKKMKDHIYIFKVIVFICLVMLLISFIYKSGLLPDSVYVTLIGLGISIIVIYTISKLIDIFLRDGYNYDEYNYYVRSDYYLKKDLSGNSLHEPDPSDIPLYEQEDIISNKCLNIMNKS</sequence>
<keyword evidence="1" id="KW-0472">Membrane</keyword>
<protein>
    <submittedName>
        <fullName evidence="2">Uncharacterized protein</fullName>
    </submittedName>
</protein>